<sequence length="144" mass="16689">MSFHNNKVEIEQFKFETPENSRNTGEVISMDDQEPTQVAEIIYDCLEPGNLIWLNSIFHIDTTEEVTVNYKILKNKDEIYSSITELDSDDEIGQIFSQQTVDMITKLEKDVTYKVVCDTNTPMVNLSGPINFTDTRFVEDKKFF</sequence>
<comment type="caution">
    <text evidence="1">The sequence shown here is derived from an EMBL/GenBank/DDBJ whole genome shotgun (WGS) entry which is preliminary data.</text>
</comment>
<organism evidence="1 2">
    <name type="scientific">Chengkuizengella axinellae</name>
    <dbReference type="NCBI Taxonomy" id="3064388"/>
    <lineage>
        <taxon>Bacteria</taxon>
        <taxon>Bacillati</taxon>
        <taxon>Bacillota</taxon>
        <taxon>Bacilli</taxon>
        <taxon>Bacillales</taxon>
        <taxon>Paenibacillaceae</taxon>
        <taxon>Chengkuizengella</taxon>
    </lineage>
</organism>
<dbReference type="Proteomes" id="UP001231941">
    <property type="component" value="Unassembled WGS sequence"/>
</dbReference>
<evidence type="ECO:0000313" key="1">
    <source>
        <dbReference type="EMBL" id="MDP5273803.1"/>
    </source>
</evidence>
<protein>
    <submittedName>
        <fullName evidence="1">Uncharacterized protein</fullName>
    </submittedName>
</protein>
<name>A0ABT9IWR9_9BACL</name>
<dbReference type="EMBL" id="JAVAMP010000002">
    <property type="protein sequence ID" value="MDP5273803.1"/>
    <property type="molecule type" value="Genomic_DNA"/>
</dbReference>
<accession>A0ABT9IWR9</accession>
<gene>
    <name evidence="1" type="ORF">Q5Y73_06785</name>
</gene>
<reference evidence="1 2" key="1">
    <citation type="submission" date="2023-08" db="EMBL/GenBank/DDBJ databases">
        <authorList>
            <person name="Park J.-S."/>
        </authorList>
    </citation>
    <scope>NUCLEOTIDE SEQUENCE [LARGE SCALE GENOMIC DNA]</scope>
    <source>
        <strain evidence="1 2">2205SS18-9</strain>
    </source>
</reference>
<dbReference type="RefSeq" id="WP_305991105.1">
    <property type="nucleotide sequence ID" value="NZ_JAVAMP010000002.1"/>
</dbReference>
<proteinExistence type="predicted"/>
<evidence type="ECO:0000313" key="2">
    <source>
        <dbReference type="Proteomes" id="UP001231941"/>
    </source>
</evidence>
<keyword evidence="2" id="KW-1185">Reference proteome</keyword>